<dbReference type="Proteomes" id="UP000683386">
    <property type="component" value="Segment"/>
</dbReference>
<organism evidence="1 2">
    <name type="scientific">Streptomyces phage KimJongPhill</name>
    <dbReference type="NCBI Taxonomy" id="2848886"/>
    <lineage>
        <taxon>Viruses</taxon>
        <taxon>Duplodnaviria</taxon>
        <taxon>Heunggongvirae</taxon>
        <taxon>Uroviricota</taxon>
        <taxon>Caudoviricetes</taxon>
        <taxon>Zukovirus</taxon>
        <taxon>Zukovirus phill</taxon>
    </lineage>
</organism>
<evidence type="ECO:0000313" key="1">
    <source>
        <dbReference type="EMBL" id="QWT29809.1"/>
    </source>
</evidence>
<keyword evidence="2" id="KW-1185">Reference proteome</keyword>
<dbReference type="EMBL" id="MW822144">
    <property type="protein sequence ID" value="QWT29809.1"/>
    <property type="molecule type" value="Genomic_DNA"/>
</dbReference>
<gene>
    <name evidence="1" type="primary">28</name>
    <name evidence="1" type="ORF">SEA_KIMJONGPHILL_28</name>
</gene>
<proteinExistence type="predicted"/>
<dbReference type="RefSeq" id="YP_010655634.1">
    <property type="nucleotide sequence ID" value="NC_070830.1"/>
</dbReference>
<accession>A0A8F2IWA1</accession>
<sequence>MQSLTIPDTFRNPNGYTVAEIEAALKGATGSRKLSFRYELLDSSNKIKRELDTVTGAKISQDWLADIKRTATFSLRSGFQDPIDYLSDRIKPWVRLHMPPKALPVPDPVLPAAPQSPPFFGGFTDDFESAAMGPNWGTYEDGAINTGGYLKLPATEFFPAARSNATWTLTGSAVTAQFVHPMENGSVIGVDAVSTTMSVYANALGTGTNLMIRYRRVGSTSFNKLEFCSNSGGTDGAAVIIDFDPNEHKWFRIRETGGTVFWETSRTGLPGTWQVQRSLATPAWVISATGVMRLLFQAVGNVNFLDYAGWDNVGLPPQGVETAFMPQQVWSNNFNGTPGVTGEAVTKNNSARHGNALDDVRGVVIYDGSHTADGGKAAKLGSDDTLSDGTIVARLRSALTFWSMRCYFYLPTGGQLYIQPDGAVADASNNISFNASGGSFTLGSASLPAAVATNVVNKLVKLEIITTDTLTIYRLFWTNPAGSSPDYVTSEDNTGRDPLIAVTVNGGGPTSTPPVWFDNLLITEPQTYQRFTDDSVNFVEWPQGVFILSSPQRQSDEANVISRDIQGYDLAQILQDDLVAERFSTANLLRVNDNFTRDVTGSWGTSDDGTVWLHNTVANTTRGVVSASPGYAFVRIQDDSSAIRLSQAGNTAQEILVDSEIYCRVACSQLSTGNAFIAGAIFRLFSSNDYYRVRVHFNTTASGFDVHLNVTSTNSGTVHTFGDIVNTGLTYSAGEYFNFRAQCIGHVMRAKLWKSGVSEPAGWMIEEEVDDPYKITYGYTGVSGSNFSGTTNVNQEIRFDSFQLNPNPGNTYTGVVDHLLTEANIPKKITANTATIPVPKEWEAGTSKRQIIADLLTAINYESLSFDEDGFAVVKPYISPQDRGSEFIYQDDELSVMYPEVMQEYDLFGVPNRWVMTLSDPDRDTITMDFTNNDPASPTSTVRRGRTITSFEQGQDADSEATMIAKISRKAFEASQVYEAIEFSTALMPIHSGNDVYSITYDPMGLNGQYAEVSWDMDLVAGAKMTHRARRVISLTPTADPSIVDDDVVITGALEVGNIAVGVTTLTPVANKPTKVAVSGLNLQGTGPVRVIATAETSVPGSTFREVCTADHTPYGFSIWGYRTNTTATNIHWMAMRGA</sequence>
<dbReference type="KEGG" id="vg:77931500"/>
<reference evidence="1" key="1">
    <citation type="submission" date="2021-03" db="EMBL/GenBank/DDBJ databases">
        <authorList>
            <person name="Alqahtani R."/>
            <person name="Behailu E."/>
            <person name="Cappabianca D.W."/>
            <person name="Csanadi-Schwartz K.M."/>
            <person name="Dalal A.S."/>
            <person name="Fahim M.S."/>
            <person name="Franklin J.M."/>
            <person name="Gluckman M.H."/>
            <person name="Levine C.J."/>
            <person name="Martin N."/>
            <person name="Milza N."/>
            <person name="Najmabadi R."/>
            <person name="Newman A.M."/>
            <person name="Pajunar M."/>
            <person name="Qalawee I."/>
            <person name="Rizvi A."/>
            <person name="Samuel A."/>
            <person name="Smith A."/>
            <person name="Swann F.E."/>
            <person name="Sweeney P."/>
            <person name="Torres N.R."/>
            <person name="Ventrone L."/>
            <person name="Ventura L."/>
            <person name="Wroe M."/>
            <person name="Acquaye N.A."/>
            <person name="Agnes T.J."/>
            <person name="Ahmed A."/>
            <person name="Ahmed S."/>
            <person name="Amodu B.A."/>
            <person name="Arefeayne N.F."/>
            <person name="Asamoah-Frimpong E.A."/>
            <person name="Attaran A."/>
            <person name="Barragan J.M."/>
            <person name="Baumgarten L.N."/>
            <person name="Berhane B."/>
            <person name="Beyene A."/>
            <person name="Bhattarai B."/>
            <person name="Biondokin D.V."/>
            <person name="Boone B.K."/>
            <person name="Burney S.Z."/>
            <person name="Cayanan J.-R.T."/>
            <person name="Cesta G."/>
            <person name="Chang J."/>
            <person name="Chavez J."/>
            <person name="Chorbajian C."/>
            <person name="Christian S."/>
            <person name="Corns J.R."/>
            <person name="Corns N.R."/>
            <person name="Cowan J.T."/>
            <person name="Coyne C."/>
            <person name="Dadzie B."/>
            <person name="Datu D.-L.V."/>
            <person name="Deng B.C."/>
            <person name="Der L."/>
            <person name="Dickerson K."/>
            <person name="Dozier E."/>
            <person name="Egbunine A.O."/>
            <person name="Farooq M."/>
            <person name="Fonge A.E."/>
            <person name="Ghomsi-Nono M.P."/>
            <person name="Giampietro H."/>
            <person name="Gunnison R.P."/>
            <person name="Han S.H."/>
            <person name="Hennigan A.J."/>
            <person name="Hong A.N."/>
            <person name="Ijomor E.C."/>
            <person name="Jalali A."/>
            <person name="Jamil T.Z."/>
            <person name="Jenkins C.R."/>
            <person name="Joseph M.A."/>
            <person name="Jowanowitch O.J."/>
            <person name="Kang D."/>
            <person name="Khan A."/>
            <person name="Khan Z.K."/>
            <person name="Kiewe T."/>
            <person name="Kjerulf A.B."/>
            <person name="Kolosey V."/>
            <person name="Kurup M."/>
            <person name="Lee V.H."/>
            <person name="Llontop-Maldonado V."/>
            <person name="Long P."/>
            <person name="Lu N."/>
            <person name="Majekodunmi A."/>
            <person name="Malik H.W."/>
            <person name="Marcellino S.C."/>
            <person name="Martinez L.A."/>
            <person name="Meher F.N."/>
            <person name="Michelin M.A."/>
            <person name="Mitchell K.G."/>
            <person name="Mullens W.J."/>
            <person name="Nwakama C."/>
            <person name="Nwosu F.T."/>
            <person name="Oboh E.C."/>
            <person name="Odujinrin O."/>
            <person name="Ogunsan O."/>
            <person name="O'Neill K."/>
            <person name="Oxlaj J.A."/>
            <person name="Patel A.K."/>
            <person name="Patel B.R."/>
            <person name="Pham Q."/>
            <person name="Porter J."/>
            <person name="Portes J."/>
            <person name="Prokopenko A."/>
            <person name="Quraishi M."/>
            <person name="Qureshi M.-A."/>
            <person name="Rivera A."/>
            <person name="Rubalsky V."/>
            <person name="Saikali Y."/>
            <person name="Saqaf K."/>
            <person name="Saroya S.R."/>
            <person name="Seas A."/>
            <person name="Shadrick R.E."/>
            <person name="Sharda N."/>
            <person name="Sigindere M.T."/>
            <person name="Simbi V.G."/>
            <person name="Thuzar C."/>
            <person name="Tran K."/>
            <person name="Tran V.D."/>
            <person name="Trang W."/>
            <person name="Vaishnav N."/>
            <person name="Vuong K."/>
            <person name="Walker C."/>
            <person name="Wallace S.A."/>
            <person name="Warfield J.C."/>
            <person name="Wikina T."/>
            <person name="Wobbeking F.T."/>
            <person name="Worrent L.D."/>
            <person name="Yan T."/>
            <person name="Zehra A."/>
            <person name="Avazpour P."/>
            <person name="Kim F.M."/>
            <person name="Mason K."/>
            <person name="Nguyen D.A."/>
            <person name="Pettit S.M."/>
            <person name="Zhou O.J."/>
            <person name="Brissett D.L."/>
            <person name="Gualtieri C."/>
            <person name="Hufford T.M."/>
            <person name="Ko J.M."/>
            <person name="Novak J.K."/>
            <person name="Smith Z.M."/>
            <person name="Mayer-Bacon C."/>
            <person name="Erill I."/>
            <person name="Caruso S.M."/>
            <person name="Garlena R.A."/>
            <person name="Russell D.A."/>
            <person name="Pope W.H."/>
            <person name="Jacobs-Sera D."/>
            <person name="Hatfull G.F."/>
        </authorList>
    </citation>
    <scope>NUCLEOTIDE SEQUENCE</scope>
</reference>
<evidence type="ECO:0000313" key="2">
    <source>
        <dbReference type="Proteomes" id="UP000683386"/>
    </source>
</evidence>
<protein>
    <submittedName>
        <fullName evidence="1">Minor tail protein</fullName>
    </submittedName>
</protein>
<dbReference type="GeneID" id="77931500"/>
<name>A0A8F2IWA1_9CAUD</name>